<dbReference type="Pfam" id="PF04397">
    <property type="entry name" value="LytTR"/>
    <property type="match status" value="1"/>
</dbReference>
<dbReference type="PROSITE" id="PS50930">
    <property type="entry name" value="HTH_LYTTR"/>
    <property type="match status" value="1"/>
</dbReference>
<keyword evidence="2" id="KW-1133">Transmembrane helix</keyword>
<evidence type="ECO:0000259" key="3">
    <source>
        <dbReference type="PROSITE" id="PS50930"/>
    </source>
</evidence>
<feature type="transmembrane region" description="Helical" evidence="2">
    <location>
        <begin position="37"/>
        <end position="66"/>
    </location>
</feature>
<dbReference type="SMART" id="SM00850">
    <property type="entry name" value="LytTR"/>
    <property type="match status" value="1"/>
</dbReference>
<gene>
    <name evidence="4" type="ORF">SAMN04487993_101110</name>
</gene>
<name>A0A1G8NVR7_9RHOB</name>
<dbReference type="OrthoDB" id="7028951at2"/>
<keyword evidence="2" id="KW-0812">Transmembrane</keyword>
<dbReference type="InterPro" id="IPR007492">
    <property type="entry name" value="LytTR_DNA-bd_dom"/>
</dbReference>
<keyword evidence="2" id="KW-0472">Membrane</keyword>
<dbReference type="Proteomes" id="UP000199093">
    <property type="component" value="Unassembled WGS sequence"/>
</dbReference>
<accession>A0A1G8NVR7</accession>
<dbReference type="GO" id="GO:0003677">
    <property type="term" value="F:DNA binding"/>
    <property type="evidence" value="ECO:0007669"/>
    <property type="project" value="InterPro"/>
</dbReference>
<feature type="transmembrane region" description="Helical" evidence="2">
    <location>
        <begin position="97"/>
        <end position="121"/>
    </location>
</feature>
<evidence type="ECO:0000313" key="5">
    <source>
        <dbReference type="Proteomes" id="UP000199093"/>
    </source>
</evidence>
<feature type="transmembrane region" description="Helical" evidence="2">
    <location>
        <begin position="73"/>
        <end position="91"/>
    </location>
</feature>
<sequence>MQIIVKQQLGLIHTTGGRLSLTLEQFLNIYRSPRTQLYLGLVCVIFVATDPNDLHAVLPFGAYVLATFAGQSVYLGCQILVLTCCAILRGVRPSNRIYWPMITLLSLGPTIVIMKDVLVLVEPEIQFPVMSRLVFLAVTVLVFEMIFLRFVLPVVCAEALTGTPLRAGEAPPLPDASTPEPEPSDPEPDTKPPEEEERVVVIGGRPVPLRDLTVVEAREHHVHVHLDGTSLVQRARLSDVVAQTRAEDGVQPHRSWWVARHAVCALDRDGPRPILRLADGSTVPVARGRLPDVERWLDAYLG</sequence>
<dbReference type="EMBL" id="FNEJ01000011">
    <property type="protein sequence ID" value="SDI84046.1"/>
    <property type="molecule type" value="Genomic_DNA"/>
</dbReference>
<proteinExistence type="predicted"/>
<protein>
    <submittedName>
        <fullName evidence="4">Transcriptional regulator, LytTR family</fullName>
    </submittedName>
</protein>
<keyword evidence="5" id="KW-1185">Reference proteome</keyword>
<feature type="region of interest" description="Disordered" evidence="1">
    <location>
        <begin position="166"/>
        <end position="199"/>
    </location>
</feature>
<feature type="transmembrane region" description="Helical" evidence="2">
    <location>
        <begin position="133"/>
        <end position="152"/>
    </location>
</feature>
<dbReference type="AlphaFoldDB" id="A0A1G8NVR7"/>
<evidence type="ECO:0000256" key="1">
    <source>
        <dbReference type="SAM" id="MobiDB-lite"/>
    </source>
</evidence>
<evidence type="ECO:0000256" key="2">
    <source>
        <dbReference type="SAM" id="Phobius"/>
    </source>
</evidence>
<organism evidence="4 5">
    <name type="scientific">Salipiger marinus</name>
    <dbReference type="NCBI Taxonomy" id="555512"/>
    <lineage>
        <taxon>Bacteria</taxon>
        <taxon>Pseudomonadati</taxon>
        <taxon>Pseudomonadota</taxon>
        <taxon>Alphaproteobacteria</taxon>
        <taxon>Rhodobacterales</taxon>
        <taxon>Roseobacteraceae</taxon>
        <taxon>Salipiger</taxon>
    </lineage>
</organism>
<evidence type="ECO:0000313" key="4">
    <source>
        <dbReference type="EMBL" id="SDI84046.1"/>
    </source>
</evidence>
<reference evidence="4 5" key="1">
    <citation type="submission" date="2016-10" db="EMBL/GenBank/DDBJ databases">
        <authorList>
            <person name="de Groot N.N."/>
        </authorList>
    </citation>
    <scope>NUCLEOTIDE SEQUENCE [LARGE SCALE GENOMIC DNA]</scope>
    <source>
        <strain evidence="4 5">DSM 26424</strain>
    </source>
</reference>
<dbReference type="RefSeq" id="WP_089847854.1">
    <property type="nucleotide sequence ID" value="NZ_FNEJ01000011.1"/>
</dbReference>
<dbReference type="Gene3D" id="2.40.50.1020">
    <property type="entry name" value="LytTr DNA-binding domain"/>
    <property type="match status" value="1"/>
</dbReference>
<feature type="domain" description="HTH LytTR-type" evidence="3">
    <location>
        <begin position="206"/>
        <end position="299"/>
    </location>
</feature>
<dbReference type="STRING" id="555512.SAMN04487993_101110"/>